<gene>
    <name evidence="3" type="ORF">DI623_13510</name>
</gene>
<dbReference type="PROSITE" id="PS51349">
    <property type="entry name" value="FMN_HYDROXY_ACID_DH_2"/>
    <property type="match status" value="1"/>
</dbReference>
<feature type="domain" description="FMN hydroxy acid dehydrogenase" evidence="2">
    <location>
        <begin position="1"/>
        <end position="58"/>
    </location>
</feature>
<dbReference type="Proteomes" id="UP000249066">
    <property type="component" value="Unassembled WGS sequence"/>
</dbReference>
<feature type="non-terminal residue" evidence="3">
    <location>
        <position position="58"/>
    </location>
</feature>
<evidence type="ECO:0000256" key="1">
    <source>
        <dbReference type="ARBA" id="ARBA00001917"/>
    </source>
</evidence>
<evidence type="ECO:0000313" key="4">
    <source>
        <dbReference type="Proteomes" id="UP000249066"/>
    </source>
</evidence>
<dbReference type="InterPro" id="IPR000262">
    <property type="entry name" value="FMN-dep_DH"/>
</dbReference>
<dbReference type="InterPro" id="IPR013785">
    <property type="entry name" value="Aldolase_TIM"/>
</dbReference>
<dbReference type="AlphaFoldDB" id="A0A2W5A406"/>
<dbReference type="Pfam" id="PF01070">
    <property type="entry name" value="FMN_dh"/>
    <property type="match status" value="1"/>
</dbReference>
<dbReference type="EMBL" id="QFNN01000104">
    <property type="protein sequence ID" value="PZO88047.1"/>
    <property type="molecule type" value="Genomic_DNA"/>
</dbReference>
<comment type="caution">
    <text evidence="3">The sequence shown here is derived from an EMBL/GenBank/DDBJ whole genome shotgun (WGS) entry which is preliminary data.</text>
</comment>
<evidence type="ECO:0000259" key="2">
    <source>
        <dbReference type="PROSITE" id="PS51349"/>
    </source>
</evidence>
<reference evidence="3 4" key="1">
    <citation type="submission" date="2017-08" db="EMBL/GenBank/DDBJ databases">
        <title>Infants hospitalized years apart are colonized by the same room-sourced microbial strains.</title>
        <authorList>
            <person name="Brooks B."/>
            <person name="Olm M.R."/>
            <person name="Firek B.A."/>
            <person name="Baker R."/>
            <person name="Thomas B.C."/>
            <person name="Morowitz M.J."/>
            <person name="Banfield J.F."/>
        </authorList>
    </citation>
    <scope>NUCLEOTIDE SEQUENCE [LARGE SCALE GENOMIC DNA]</scope>
    <source>
        <strain evidence="3">S2_018_000_R2_101</strain>
    </source>
</reference>
<sequence>MIISSARDFRAAARRRLPPFLYHYIDGAAYDEVTAARNEADLQTIALRQRVLTGTADV</sequence>
<dbReference type="InterPro" id="IPR037396">
    <property type="entry name" value="FMN_HAD"/>
</dbReference>
<dbReference type="GO" id="GO:0016491">
    <property type="term" value="F:oxidoreductase activity"/>
    <property type="evidence" value="ECO:0007669"/>
    <property type="project" value="InterPro"/>
</dbReference>
<dbReference type="SUPFAM" id="SSF51395">
    <property type="entry name" value="FMN-linked oxidoreductases"/>
    <property type="match status" value="1"/>
</dbReference>
<evidence type="ECO:0000313" key="3">
    <source>
        <dbReference type="EMBL" id="PZO88047.1"/>
    </source>
</evidence>
<proteinExistence type="predicted"/>
<dbReference type="Gene3D" id="3.20.20.70">
    <property type="entry name" value="Aldolase class I"/>
    <property type="match status" value="1"/>
</dbReference>
<comment type="cofactor">
    <cofactor evidence="1">
        <name>FMN</name>
        <dbReference type="ChEBI" id="CHEBI:58210"/>
    </cofactor>
</comment>
<accession>A0A2W5A406</accession>
<name>A0A2W5A406_9SPHN</name>
<protein>
    <submittedName>
        <fullName evidence="3">L-lactate dehydrogenase</fullName>
    </submittedName>
</protein>
<organism evidence="3 4">
    <name type="scientific">Sphingomonas sanxanigenens</name>
    <dbReference type="NCBI Taxonomy" id="397260"/>
    <lineage>
        <taxon>Bacteria</taxon>
        <taxon>Pseudomonadati</taxon>
        <taxon>Pseudomonadota</taxon>
        <taxon>Alphaproteobacteria</taxon>
        <taxon>Sphingomonadales</taxon>
        <taxon>Sphingomonadaceae</taxon>
        <taxon>Sphingomonas</taxon>
    </lineage>
</organism>